<keyword evidence="4 6" id="KW-0732">Signal</keyword>
<evidence type="ECO:0000256" key="5">
    <source>
        <dbReference type="SAM" id="MobiDB-lite"/>
    </source>
</evidence>
<proteinExistence type="inferred from homology"/>
<dbReference type="CDD" id="cd13586">
    <property type="entry name" value="PBP2_Maltose_binding_like"/>
    <property type="match status" value="1"/>
</dbReference>
<dbReference type="Proteomes" id="UP000567246">
    <property type="component" value="Unassembled WGS sequence"/>
</dbReference>
<keyword evidence="2" id="KW-0813">Transport</keyword>
<dbReference type="PANTHER" id="PTHR30061">
    <property type="entry name" value="MALTOSE-BINDING PERIPLASMIC PROTEIN"/>
    <property type="match status" value="1"/>
</dbReference>
<feature type="signal peptide" evidence="6">
    <location>
        <begin position="1"/>
        <end position="31"/>
    </location>
</feature>
<dbReference type="Gene3D" id="3.40.190.10">
    <property type="entry name" value="Periplasmic binding protein-like II"/>
    <property type="match status" value="2"/>
</dbReference>
<dbReference type="AlphaFoldDB" id="A0A7W9JKE3"/>
<feature type="chain" id="PRO_5039060590" evidence="6">
    <location>
        <begin position="32"/>
        <end position="451"/>
    </location>
</feature>
<reference evidence="7 8" key="1">
    <citation type="submission" date="2020-08" db="EMBL/GenBank/DDBJ databases">
        <title>Sequencing the genomes of 1000 actinobacteria strains.</title>
        <authorList>
            <person name="Klenk H.-P."/>
        </authorList>
    </citation>
    <scope>NUCLEOTIDE SEQUENCE [LARGE SCALE GENOMIC DNA]</scope>
    <source>
        <strain evidence="7 8">DSM 17945</strain>
    </source>
</reference>
<sequence>MTSTTPRAALRRPLGLTLTAAFSALALTACGGGGGTAASSSPAAGGSASSSAGGGSDQGAASSSSAGQDLTEAGAATITMWVDQNRQKPLQAVAEDFKEDTGITVELVVKDNSTMKDDFITQTPTGEGPDVIVGAHDWIGSLVQNGTIAPLELGDTADAFSETSVQAVTYDGQTWGVPYSVENVAILRNTALAEETPASFDEMIAEGQKAVDAGDADYPFVVGLDPVNGDPYHLYPFQTSMGAPVFEQQEDGSYDVSSLAMGGAEGQAFAEKLAEYGESGVLNPNMTADIAKEQFNTGKAAYFITGPWNVDEAEEAGVDFAVEEIPSMGDQPAQPFVGVNAFFVSAESENQLAANEFVVNYLSSEEAQDALYAEGKRPPALTASFEKAAVDETVKAFGEIGEDGVPMPAAPEMGAVFEFWGGAEMSIIKGEGDPVQTWDKMISDIEGRIGQ</sequence>
<keyword evidence="3" id="KW-0762">Sugar transport</keyword>
<evidence type="ECO:0000256" key="1">
    <source>
        <dbReference type="ARBA" id="ARBA00008520"/>
    </source>
</evidence>
<protein>
    <submittedName>
        <fullName evidence="7">Arabinogalactan oligomer/maltooligosaccharide transport system substrate-binding protein</fullName>
    </submittedName>
</protein>
<evidence type="ECO:0000256" key="2">
    <source>
        <dbReference type="ARBA" id="ARBA00022448"/>
    </source>
</evidence>
<dbReference type="GO" id="GO:0042956">
    <property type="term" value="P:maltodextrin transmembrane transport"/>
    <property type="evidence" value="ECO:0007669"/>
    <property type="project" value="TreeGrafter"/>
</dbReference>
<evidence type="ECO:0000313" key="7">
    <source>
        <dbReference type="EMBL" id="MBB5849487.1"/>
    </source>
</evidence>
<dbReference type="PROSITE" id="PS51257">
    <property type="entry name" value="PROKAR_LIPOPROTEIN"/>
    <property type="match status" value="1"/>
</dbReference>
<gene>
    <name evidence="7" type="ORF">HDA33_002051</name>
</gene>
<evidence type="ECO:0000313" key="8">
    <source>
        <dbReference type="Proteomes" id="UP000567246"/>
    </source>
</evidence>
<dbReference type="SUPFAM" id="SSF53850">
    <property type="entry name" value="Periplasmic binding protein-like II"/>
    <property type="match status" value="1"/>
</dbReference>
<dbReference type="Pfam" id="PF13416">
    <property type="entry name" value="SBP_bac_8"/>
    <property type="match status" value="1"/>
</dbReference>
<feature type="compositionally biased region" description="Low complexity" evidence="5">
    <location>
        <begin position="58"/>
        <end position="67"/>
    </location>
</feature>
<feature type="compositionally biased region" description="Low complexity" evidence="5">
    <location>
        <begin position="37"/>
        <end position="51"/>
    </location>
</feature>
<organism evidence="7 8">
    <name type="scientific">Micrococcus endophyticus</name>
    <dbReference type="NCBI Taxonomy" id="455343"/>
    <lineage>
        <taxon>Bacteria</taxon>
        <taxon>Bacillati</taxon>
        <taxon>Actinomycetota</taxon>
        <taxon>Actinomycetes</taxon>
        <taxon>Micrococcales</taxon>
        <taxon>Micrococcaceae</taxon>
        <taxon>Micrococcus</taxon>
    </lineage>
</organism>
<evidence type="ECO:0000256" key="6">
    <source>
        <dbReference type="SAM" id="SignalP"/>
    </source>
</evidence>
<dbReference type="EMBL" id="JACHMW010000001">
    <property type="protein sequence ID" value="MBB5849487.1"/>
    <property type="molecule type" value="Genomic_DNA"/>
</dbReference>
<dbReference type="RefSeq" id="WP_184173074.1">
    <property type="nucleotide sequence ID" value="NZ_BAABAG010000012.1"/>
</dbReference>
<dbReference type="GO" id="GO:0015144">
    <property type="term" value="F:carbohydrate transmembrane transporter activity"/>
    <property type="evidence" value="ECO:0007669"/>
    <property type="project" value="InterPro"/>
</dbReference>
<dbReference type="PRINTS" id="PR00181">
    <property type="entry name" value="MALTOSEBP"/>
</dbReference>
<feature type="region of interest" description="Disordered" evidence="5">
    <location>
        <begin position="34"/>
        <end position="68"/>
    </location>
</feature>
<accession>A0A7W9JKE3</accession>
<name>A0A7W9JKE3_9MICC</name>
<dbReference type="GO" id="GO:1901982">
    <property type="term" value="F:maltose binding"/>
    <property type="evidence" value="ECO:0007669"/>
    <property type="project" value="TreeGrafter"/>
</dbReference>
<comment type="similarity">
    <text evidence="1">Belongs to the bacterial solute-binding protein 1 family.</text>
</comment>
<evidence type="ECO:0000256" key="4">
    <source>
        <dbReference type="ARBA" id="ARBA00022729"/>
    </source>
</evidence>
<dbReference type="GO" id="GO:0055052">
    <property type="term" value="C:ATP-binding cassette (ABC) transporter complex, substrate-binding subunit-containing"/>
    <property type="evidence" value="ECO:0007669"/>
    <property type="project" value="TreeGrafter"/>
</dbReference>
<dbReference type="GO" id="GO:0015768">
    <property type="term" value="P:maltose transport"/>
    <property type="evidence" value="ECO:0007669"/>
    <property type="project" value="TreeGrafter"/>
</dbReference>
<dbReference type="PANTHER" id="PTHR30061:SF50">
    <property type="entry name" value="MALTOSE_MALTODEXTRIN-BINDING PERIPLASMIC PROTEIN"/>
    <property type="match status" value="1"/>
</dbReference>
<dbReference type="InterPro" id="IPR006060">
    <property type="entry name" value="Maltose/Cyclodextrin-bd"/>
</dbReference>
<evidence type="ECO:0000256" key="3">
    <source>
        <dbReference type="ARBA" id="ARBA00022597"/>
    </source>
</evidence>
<keyword evidence="8" id="KW-1185">Reference proteome</keyword>
<comment type="caution">
    <text evidence="7">The sequence shown here is derived from an EMBL/GenBank/DDBJ whole genome shotgun (WGS) entry which is preliminary data.</text>
</comment>
<dbReference type="InterPro" id="IPR006059">
    <property type="entry name" value="SBP"/>
</dbReference>